<dbReference type="NCBIfam" id="TIGR01376">
    <property type="entry name" value="POMP_repeat"/>
    <property type="match status" value="1"/>
</dbReference>
<feature type="region of interest" description="Disordered" evidence="8">
    <location>
        <begin position="328"/>
        <end position="351"/>
    </location>
</feature>
<gene>
    <name evidence="10" type="ORF">Asi02nite_53490</name>
</gene>
<dbReference type="InterPro" id="IPR003368">
    <property type="entry name" value="POMP_repeat"/>
</dbReference>
<keyword evidence="4" id="KW-0964">Secreted</keyword>
<evidence type="ECO:0000313" key="10">
    <source>
        <dbReference type="EMBL" id="GIF75831.1"/>
    </source>
</evidence>
<evidence type="ECO:0000313" key="11">
    <source>
        <dbReference type="Proteomes" id="UP000604117"/>
    </source>
</evidence>
<evidence type="ECO:0000256" key="9">
    <source>
        <dbReference type="SAM" id="SignalP"/>
    </source>
</evidence>
<comment type="caution">
    <text evidence="10">The sequence shown here is derived from an EMBL/GenBank/DDBJ whole genome shotgun (WGS) entry which is preliminary data.</text>
</comment>
<dbReference type="RefSeq" id="WP_203716672.1">
    <property type="nucleotide sequence ID" value="NZ_BONE01000049.1"/>
</dbReference>
<evidence type="ECO:0000256" key="1">
    <source>
        <dbReference type="ARBA" id="ARBA00004196"/>
    </source>
</evidence>
<feature type="compositionally biased region" description="Low complexity" evidence="8">
    <location>
        <begin position="328"/>
        <end position="340"/>
    </location>
</feature>
<dbReference type="EMBL" id="BONE01000049">
    <property type="protein sequence ID" value="GIF75831.1"/>
    <property type="molecule type" value="Genomic_DNA"/>
</dbReference>
<organism evidence="10 11">
    <name type="scientific">Asanoa siamensis</name>
    <dbReference type="NCBI Taxonomy" id="926357"/>
    <lineage>
        <taxon>Bacteria</taxon>
        <taxon>Bacillati</taxon>
        <taxon>Actinomycetota</taxon>
        <taxon>Actinomycetes</taxon>
        <taxon>Micromonosporales</taxon>
        <taxon>Micromonosporaceae</taxon>
        <taxon>Asanoa</taxon>
    </lineage>
</organism>
<proteinExistence type="predicted"/>
<keyword evidence="6" id="KW-0472">Membrane</keyword>
<comment type="subcellular location">
    <subcellularLocation>
        <location evidence="1">Cell envelope</location>
    </subcellularLocation>
    <subcellularLocation>
        <location evidence="2">Cell outer membrane</location>
    </subcellularLocation>
    <subcellularLocation>
        <location evidence="3">Secreted</location>
    </subcellularLocation>
</comment>
<evidence type="ECO:0000256" key="2">
    <source>
        <dbReference type="ARBA" id="ARBA00004442"/>
    </source>
</evidence>
<feature type="signal peptide" evidence="9">
    <location>
        <begin position="1"/>
        <end position="26"/>
    </location>
</feature>
<reference evidence="10 11" key="1">
    <citation type="submission" date="2021-01" db="EMBL/GenBank/DDBJ databases">
        <title>Whole genome shotgun sequence of Asanoa siamensis NBRC 107932.</title>
        <authorList>
            <person name="Komaki H."/>
            <person name="Tamura T."/>
        </authorList>
    </citation>
    <scope>NUCLEOTIDE SEQUENCE [LARGE SCALE GENOMIC DNA]</scope>
    <source>
        <strain evidence="10 11">NBRC 107932</strain>
    </source>
</reference>
<dbReference type="Proteomes" id="UP000604117">
    <property type="component" value="Unassembled WGS sequence"/>
</dbReference>
<name>A0ABQ4CX24_9ACTN</name>
<evidence type="ECO:0000256" key="6">
    <source>
        <dbReference type="ARBA" id="ARBA00023136"/>
    </source>
</evidence>
<dbReference type="InterPro" id="IPR011050">
    <property type="entry name" value="Pectin_lyase_fold/virulence"/>
</dbReference>
<feature type="chain" id="PRO_5046850019" description="Outer membrane repeat protein" evidence="9">
    <location>
        <begin position="27"/>
        <end position="351"/>
    </location>
</feature>
<keyword evidence="7" id="KW-0998">Cell outer membrane</keyword>
<sequence length="351" mass="34379">MRVRRILAATVAAGSIVVGVPAAASASSYVPCDGRALQAAVVRVNNAGGGTLNLTPRCTYRLRTPASGDNGLAAVTTPIRVNGNRATITRASAANFRFFEIGAAGHLTLKWLTLRNGRTADGGAIFVNGGRLDLVAGTVTGNTATENGGGIYNTGTMAITASSLSDNTAAQGGAVNNQGAEASIDLTTVTRNHVATGVDQGVGGGILNAAPLTLKGVRIAGNTASGQGAVGGGLWNVGDLTMTGGSFVDNVADGAGAGGGGLWNGDSATVTGTRFLFNTASGGQARGGGIFNVAGTVVLNHATVVANQATGAGADGGGIFSETGTVTRTGGTLRGNRPNNCGAPSTVPGCP</sequence>
<keyword evidence="5 9" id="KW-0732">Signal</keyword>
<protein>
    <recommendedName>
        <fullName evidence="12">Outer membrane repeat protein</fullName>
    </recommendedName>
</protein>
<evidence type="ECO:0008006" key="12">
    <source>
        <dbReference type="Google" id="ProtNLM"/>
    </source>
</evidence>
<dbReference type="SUPFAM" id="SSF51126">
    <property type="entry name" value="Pectin lyase-like"/>
    <property type="match status" value="1"/>
</dbReference>
<accession>A0ABQ4CX24</accession>
<keyword evidence="11" id="KW-1185">Reference proteome</keyword>
<evidence type="ECO:0000256" key="4">
    <source>
        <dbReference type="ARBA" id="ARBA00022525"/>
    </source>
</evidence>
<evidence type="ECO:0000256" key="5">
    <source>
        <dbReference type="ARBA" id="ARBA00022729"/>
    </source>
</evidence>
<evidence type="ECO:0000256" key="7">
    <source>
        <dbReference type="ARBA" id="ARBA00023237"/>
    </source>
</evidence>
<evidence type="ECO:0000256" key="8">
    <source>
        <dbReference type="SAM" id="MobiDB-lite"/>
    </source>
</evidence>
<evidence type="ECO:0000256" key="3">
    <source>
        <dbReference type="ARBA" id="ARBA00004613"/>
    </source>
</evidence>